<feature type="binding site" evidence="9">
    <location>
        <position position="16"/>
    </location>
    <ligand>
        <name>ATP</name>
        <dbReference type="ChEBI" id="CHEBI:30616"/>
    </ligand>
</feature>
<evidence type="ECO:0000256" key="9">
    <source>
        <dbReference type="HAMAP-Rule" id="MF_00020"/>
    </source>
</evidence>
<gene>
    <name evidence="9" type="primary">ackA</name>
    <name evidence="11" type="ORF">ABID12_003030</name>
</gene>
<dbReference type="PROSITE" id="PS01075">
    <property type="entry name" value="ACETATE_KINASE_1"/>
    <property type="match status" value="1"/>
</dbReference>
<protein>
    <recommendedName>
        <fullName evidence="9">Acetate kinase</fullName>
        <ecNumber evidence="9">2.7.2.1</ecNumber>
    </recommendedName>
    <alternativeName>
        <fullName evidence="9">Acetokinase</fullName>
    </alternativeName>
</protein>
<evidence type="ECO:0000256" key="4">
    <source>
        <dbReference type="ARBA" id="ARBA00022723"/>
    </source>
</evidence>
<dbReference type="Gene3D" id="3.30.420.40">
    <property type="match status" value="2"/>
</dbReference>
<keyword evidence="12" id="KW-1185">Reference proteome</keyword>
<keyword evidence="3 9" id="KW-0808">Transferase</keyword>
<keyword evidence="4 9" id="KW-0479">Metal-binding</keyword>
<dbReference type="Proteomes" id="UP001549164">
    <property type="component" value="Unassembled WGS sequence"/>
</dbReference>
<keyword evidence="7 9" id="KW-0067">ATP-binding</keyword>
<proteinExistence type="inferred from homology"/>
<evidence type="ECO:0000256" key="10">
    <source>
        <dbReference type="RuleBase" id="RU003835"/>
    </source>
</evidence>
<sequence length="404" mass="44411">MNGTVLALNAGSSSLKFRLYEVEGDHFTLVLRGQFDGVNENPRLVVKEAGGKEICNMDLEIGEHMQEDMLERIFGVIKPYTANSPLQAVGHRVLHGGGRFADPVLLDDEIVSYLETLIPMGPLHQPANLASIKLFRRIRPDLPQVACFDTAFHVNIDERAARYPIPLEYEAKGYRRFGFHGLSYTYIADRLREISDYLVKKRTVVAHLGSGSSMCAMRNGKAIDTTMGLTPLGGLMMGTRSGTVDPGLVLTLMEAENLSPAEIKNMLYYKSGLLGVSGISGDLRVLMESDDPNAKKAIDLFVFRACRELSIMVATMEGMESLVFSAGIGENSPVIRKMICERLAWLGVQLDDEANNASEEIISCPESRVEVRVIPTDEEIVLARQTARVVAEAVQEGRTVAAFA</sequence>
<dbReference type="EC" id="2.7.2.1" evidence="9"/>
<dbReference type="PANTHER" id="PTHR21060">
    <property type="entry name" value="ACETATE KINASE"/>
    <property type="match status" value="1"/>
</dbReference>
<dbReference type="NCBIfam" id="TIGR00016">
    <property type="entry name" value="ackA"/>
    <property type="match status" value="1"/>
</dbReference>
<evidence type="ECO:0000256" key="7">
    <source>
        <dbReference type="ARBA" id="ARBA00022840"/>
    </source>
</evidence>
<organism evidence="11 12">
    <name type="scientific">Martelella mangrovi</name>
    <dbReference type="NCBI Taxonomy" id="1397477"/>
    <lineage>
        <taxon>Bacteria</taxon>
        <taxon>Pseudomonadati</taxon>
        <taxon>Pseudomonadota</taxon>
        <taxon>Alphaproteobacteria</taxon>
        <taxon>Hyphomicrobiales</taxon>
        <taxon>Aurantimonadaceae</taxon>
        <taxon>Martelella</taxon>
    </lineage>
</organism>
<feature type="binding site" evidence="9">
    <location>
        <position position="378"/>
    </location>
    <ligand>
        <name>Mg(2+)</name>
        <dbReference type="ChEBI" id="CHEBI:18420"/>
    </ligand>
</feature>
<comment type="pathway">
    <text evidence="9">Metabolic intermediate biosynthesis; acetyl-CoA biosynthesis; acetyl-CoA from acetate: step 1/2.</text>
</comment>
<dbReference type="PRINTS" id="PR00471">
    <property type="entry name" value="ACETATEKNASE"/>
</dbReference>
<dbReference type="EMBL" id="JBEPLY010000011">
    <property type="protein sequence ID" value="MET3601079.1"/>
    <property type="molecule type" value="Genomic_DNA"/>
</dbReference>
<dbReference type="SUPFAM" id="SSF53067">
    <property type="entry name" value="Actin-like ATPase domain"/>
    <property type="match status" value="2"/>
</dbReference>
<dbReference type="InterPro" id="IPR000890">
    <property type="entry name" value="Aliphatic_acid_kin_short-chain"/>
</dbReference>
<dbReference type="PANTHER" id="PTHR21060:SF21">
    <property type="entry name" value="ACETATE KINASE"/>
    <property type="match status" value="1"/>
</dbReference>
<keyword evidence="6 9" id="KW-0418">Kinase</keyword>
<feature type="binding site" evidence="9">
    <location>
        <begin position="207"/>
        <end position="211"/>
    </location>
    <ligand>
        <name>ATP</name>
        <dbReference type="ChEBI" id="CHEBI:30616"/>
    </ligand>
</feature>
<keyword evidence="2 9" id="KW-0963">Cytoplasm</keyword>
<dbReference type="RefSeq" id="WP_354434937.1">
    <property type="nucleotide sequence ID" value="NZ_JBEPLY010000011.1"/>
</dbReference>
<evidence type="ECO:0000256" key="1">
    <source>
        <dbReference type="ARBA" id="ARBA00008748"/>
    </source>
</evidence>
<evidence type="ECO:0000313" key="12">
    <source>
        <dbReference type="Proteomes" id="UP001549164"/>
    </source>
</evidence>
<evidence type="ECO:0000256" key="3">
    <source>
        <dbReference type="ARBA" id="ARBA00022679"/>
    </source>
</evidence>
<dbReference type="InterPro" id="IPR043129">
    <property type="entry name" value="ATPase_NBD"/>
</dbReference>
<name>A0ABV2IE54_9HYPH</name>
<feature type="binding site" evidence="9">
    <location>
        <begin position="282"/>
        <end position="284"/>
    </location>
    <ligand>
        <name>ATP</name>
        <dbReference type="ChEBI" id="CHEBI:30616"/>
    </ligand>
</feature>
<comment type="subcellular location">
    <subcellularLocation>
        <location evidence="9">Cytoplasm</location>
    </subcellularLocation>
</comment>
<dbReference type="PROSITE" id="PS01076">
    <property type="entry name" value="ACETATE_KINASE_2"/>
    <property type="match status" value="1"/>
</dbReference>
<feature type="site" description="Transition state stabilizer" evidence="9">
    <location>
        <position position="180"/>
    </location>
</feature>
<comment type="subunit">
    <text evidence="9">Homodimer.</text>
</comment>
<dbReference type="PIRSF" id="PIRSF000722">
    <property type="entry name" value="Acetate_prop_kin"/>
    <property type="match status" value="1"/>
</dbReference>
<feature type="binding site" evidence="9">
    <location>
        <begin position="327"/>
        <end position="331"/>
    </location>
    <ligand>
        <name>ATP</name>
        <dbReference type="ChEBI" id="CHEBI:30616"/>
    </ligand>
</feature>
<evidence type="ECO:0000256" key="2">
    <source>
        <dbReference type="ARBA" id="ARBA00022490"/>
    </source>
</evidence>
<comment type="similarity">
    <text evidence="1 9 10">Belongs to the acetokinase family.</text>
</comment>
<keyword evidence="8 9" id="KW-0460">Magnesium</keyword>
<keyword evidence="5 9" id="KW-0547">Nucleotide-binding</keyword>
<dbReference type="GO" id="GO:0008776">
    <property type="term" value="F:acetate kinase activity"/>
    <property type="evidence" value="ECO:0007669"/>
    <property type="project" value="UniProtKB-EC"/>
</dbReference>
<comment type="cofactor">
    <cofactor evidence="9">
        <name>Mg(2+)</name>
        <dbReference type="ChEBI" id="CHEBI:18420"/>
    </cofactor>
    <cofactor evidence="9">
        <name>Mn(2+)</name>
        <dbReference type="ChEBI" id="CHEBI:29035"/>
    </cofactor>
    <text evidence="9">Mg(2+). Can also accept Mn(2+).</text>
</comment>
<reference evidence="11 12" key="1">
    <citation type="submission" date="2024-06" db="EMBL/GenBank/DDBJ databases">
        <title>Genomic Encyclopedia of Type Strains, Phase IV (KMG-IV): sequencing the most valuable type-strain genomes for metagenomic binning, comparative biology and taxonomic classification.</title>
        <authorList>
            <person name="Goeker M."/>
        </authorList>
    </citation>
    <scope>NUCLEOTIDE SEQUENCE [LARGE SCALE GENOMIC DNA]</scope>
    <source>
        <strain evidence="11 12">DSM 28102</strain>
    </source>
</reference>
<comment type="caution">
    <text evidence="11">The sequence shown here is derived from an EMBL/GenBank/DDBJ whole genome shotgun (WGS) entry which is preliminary data.</text>
</comment>
<feature type="active site" description="Proton donor/acceptor" evidence="9">
    <location>
        <position position="149"/>
    </location>
</feature>
<evidence type="ECO:0000256" key="5">
    <source>
        <dbReference type="ARBA" id="ARBA00022741"/>
    </source>
</evidence>
<dbReference type="Pfam" id="PF00871">
    <property type="entry name" value="Acetate_kinase"/>
    <property type="match status" value="1"/>
</dbReference>
<evidence type="ECO:0000256" key="6">
    <source>
        <dbReference type="ARBA" id="ARBA00022777"/>
    </source>
</evidence>
<evidence type="ECO:0000313" key="11">
    <source>
        <dbReference type="EMBL" id="MET3601079.1"/>
    </source>
</evidence>
<comment type="catalytic activity">
    <reaction evidence="9">
        <text>acetate + ATP = acetyl phosphate + ADP</text>
        <dbReference type="Rhea" id="RHEA:11352"/>
        <dbReference type="ChEBI" id="CHEBI:22191"/>
        <dbReference type="ChEBI" id="CHEBI:30089"/>
        <dbReference type="ChEBI" id="CHEBI:30616"/>
        <dbReference type="ChEBI" id="CHEBI:456216"/>
        <dbReference type="EC" id="2.7.2.1"/>
    </reaction>
</comment>
<dbReference type="InterPro" id="IPR004372">
    <property type="entry name" value="Ac/propionate_kinase"/>
</dbReference>
<feature type="binding site" evidence="9">
    <location>
        <position position="92"/>
    </location>
    <ligand>
        <name>substrate</name>
    </ligand>
</feature>
<dbReference type="InterPro" id="IPR023865">
    <property type="entry name" value="Aliphatic_acid_kinase_CS"/>
</dbReference>
<comment type="function">
    <text evidence="9">Catalyzes the formation of acetyl phosphate from acetate and ATP. Can also catalyze the reverse reaction.</text>
</comment>
<evidence type="ECO:0000256" key="8">
    <source>
        <dbReference type="ARBA" id="ARBA00022842"/>
    </source>
</evidence>
<feature type="binding site" evidence="9">
    <location>
        <position position="9"/>
    </location>
    <ligand>
        <name>Mg(2+)</name>
        <dbReference type="ChEBI" id="CHEBI:18420"/>
    </ligand>
</feature>
<accession>A0ABV2IE54</accession>
<feature type="site" description="Transition state stabilizer" evidence="9">
    <location>
        <position position="240"/>
    </location>
</feature>
<dbReference type="HAMAP" id="MF_00020">
    <property type="entry name" value="Acetate_kinase"/>
    <property type="match status" value="1"/>
</dbReference>